<evidence type="ECO:0000256" key="1">
    <source>
        <dbReference type="SAM" id="Phobius"/>
    </source>
</evidence>
<dbReference type="EMBL" id="JPRM01000034">
    <property type="protein sequence ID" value="KFF11722.1"/>
    <property type="molecule type" value="Genomic_DNA"/>
</dbReference>
<accession>A0A086A4V8</accession>
<keyword evidence="1" id="KW-1133">Transmembrane helix</keyword>
<feature type="transmembrane region" description="Helical" evidence="1">
    <location>
        <begin position="38"/>
        <end position="58"/>
    </location>
</feature>
<dbReference type="OrthoDB" id="1373957at2"/>
<dbReference type="EMBL" id="MUGY01000034">
    <property type="protein sequence ID" value="OXA88432.1"/>
    <property type="molecule type" value="Genomic_DNA"/>
</dbReference>
<proteinExistence type="predicted"/>
<dbReference type="RefSeq" id="WP_035625887.1">
    <property type="nucleotide sequence ID" value="NZ_JBEWQG010000008.1"/>
</dbReference>
<evidence type="ECO:0000313" key="2">
    <source>
        <dbReference type="EMBL" id="KFF11722.1"/>
    </source>
</evidence>
<feature type="transmembrane region" description="Helical" evidence="1">
    <location>
        <begin position="78"/>
        <end position="102"/>
    </location>
</feature>
<feature type="transmembrane region" description="Helical" evidence="1">
    <location>
        <begin position="6"/>
        <end position="26"/>
    </location>
</feature>
<comment type="caution">
    <text evidence="2">The sequence shown here is derived from an EMBL/GenBank/DDBJ whole genome shotgun (WGS) entry which is preliminary data.</text>
</comment>
<reference evidence="2 4" key="1">
    <citation type="submission" date="2014-07" db="EMBL/GenBank/DDBJ databases">
        <title>Genome of Flavobacterium hydatis DSM 2063.</title>
        <authorList>
            <person name="Pipes S.E."/>
            <person name="Stropko S.J."/>
            <person name="Newman J.D."/>
        </authorList>
    </citation>
    <scope>NUCLEOTIDE SEQUENCE [LARGE SCALE GENOMIC DNA]</scope>
    <source>
        <strain evidence="2 4">DSM 2063</strain>
    </source>
</reference>
<evidence type="ECO:0000313" key="4">
    <source>
        <dbReference type="Proteomes" id="UP000028712"/>
    </source>
</evidence>
<keyword evidence="5" id="KW-1185">Reference proteome</keyword>
<dbReference type="AlphaFoldDB" id="A0A086A4V8"/>
<organism evidence="2 4">
    <name type="scientific">Flavobacterium hydatis</name>
    <name type="common">Cytophaga aquatilis</name>
    <dbReference type="NCBI Taxonomy" id="991"/>
    <lineage>
        <taxon>Bacteria</taxon>
        <taxon>Pseudomonadati</taxon>
        <taxon>Bacteroidota</taxon>
        <taxon>Flavobacteriia</taxon>
        <taxon>Flavobacteriales</taxon>
        <taxon>Flavobacteriaceae</taxon>
        <taxon>Flavobacterium</taxon>
    </lineage>
</organism>
<evidence type="ECO:0000313" key="5">
    <source>
        <dbReference type="Proteomes" id="UP000198424"/>
    </source>
</evidence>
<evidence type="ECO:0000313" key="3">
    <source>
        <dbReference type="EMBL" id="OXA88432.1"/>
    </source>
</evidence>
<keyword evidence="1" id="KW-0472">Membrane</keyword>
<keyword evidence="1" id="KW-0812">Transmembrane</keyword>
<dbReference type="Proteomes" id="UP000028712">
    <property type="component" value="Unassembled WGS sequence"/>
</dbReference>
<name>A0A086A4V8_FLAHY</name>
<dbReference type="eggNOG" id="ENOG502ZY5N">
    <property type="taxonomic scope" value="Bacteria"/>
</dbReference>
<gene>
    <name evidence="3" type="ORF">B0A62_22130</name>
    <name evidence="2" type="ORF">IW20_19125</name>
</gene>
<protein>
    <submittedName>
        <fullName evidence="2">Uncharacterized protein</fullName>
    </submittedName>
</protein>
<dbReference type="Proteomes" id="UP000198424">
    <property type="component" value="Unassembled WGS sequence"/>
</dbReference>
<dbReference type="STRING" id="991.IW20_19125"/>
<sequence>MLNIAPLILIILPVLFQLIVGTKVIFDKKPTKLKFGRISLMSFIFQMIFSVAAIFIANYNLSKYFDQHPNTTRCGMPFLGVIFGVALLFIVLCFIIFLQFLIKKWRERKVK</sequence>
<reference evidence="3 5" key="2">
    <citation type="submission" date="2016-11" db="EMBL/GenBank/DDBJ databases">
        <title>Whole genomes of Flavobacteriaceae.</title>
        <authorList>
            <person name="Stine C."/>
            <person name="Li C."/>
            <person name="Tadesse D."/>
        </authorList>
    </citation>
    <scope>NUCLEOTIDE SEQUENCE [LARGE SCALE GENOMIC DNA]</scope>
    <source>
        <strain evidence="3 5">ATCC 29551</strain>
    </source>
</reference>